<organism evidence="1">
    <name type="scientific">Anguilla anguilla</name>
    <name type="common">European freshwater eel</name>
    <name type="synonym">Muraena anguilla</name>
    <dbReference type="NCBI Taxonomy" id="7936"/>
    <lineage>
        <taxon>Eukaryota</taxon>
        <taxon>Metazoa</taxon>
        <taxon>Chordata</taxon>
        <taxon>Craniata</taxon>
        <taxon>Vertebrata</taxon>
        <taxon>Euteleostomi</taxon>
        <taxon>Actinopterygii</taxon>
        <taxon>Neopterygii</taxon>
        <taxon>Teleostei</taxon>
        <taxon>Anguilliformes</taxon>
        <taxon>Anguillidae</taxon>
        <taxon>Anguilla</taxon>
    </lineage>
</organism>
<sequence length="34" mass="4008">MVDLIQLGLVHIITTKRYYYRSSCSKTSIEVYLL</sequence>
<dbReference type="EMBL" id="GBXM01000018">
    <property type="protein sequence ID" value="JAI08560.1"/>
    <property type="molecule type" value="Transcribed_RNA"/>
</dbReference>
<dbReference type="AlphaFoldDB" id="A0A0E9Y0Y1"/>
<evidence type="ECO:0000313" key="1">
    <source>
        <dbReference type="EMBL" id="JAI08560.1"/>
    </source>
</evidence>
<proteinExistence type="predicted"/>
<accession>A0A0E9Y0Y1</accession>
<reference evidence="1" key="1">
    <citation type="submission" date="2014-11" db="EMBL/GenBank/DDBJ databases">
        <authorList>
            <person name="Amaro Gonzalez C."/>
        </authorList>
    </citation>
    <scope>NUCLEOTIDE SEQUENCE</scope>
</reference>
<reference evidence="1" key="2">
    <citation type="journal article" date="2015" name="Fish Shellfish Immunol.">
        <title>Early steps in the European eel (Anguilla anguilla)-Vibrio vulnificus interaction in the gills: Role of the RtxA13 toxin.</title>
        <authorList>
            <person name="Callol A."/>
            <person name="Pajuelo D."/>
            <person name="Ebbesson L."/>
            <person name="Teles M."/>
            <person name="MacKenzie S."/>
            <person name="Amaro C."/>
        </authorList>
    </citation>
    <scope>NUCLEOTIDE SEQUENCE</scope>
</reference>
<name>A0A0E9Y0Y1_ANGAN</name>
<protein>
    <submittedName>
        <fullName evidence="1">Uncharacterized protein</fullName>
    </submittedName>
</protein>